<gene>
    <name evidence="8" type="ORF">WMSIL1_LOCUS9537</name>
</gene>
<dbReference type="PANTHER" id="PTHR11793">
    <property type="entry name" value="BASIC HELIX-LOOP-HELIX TRANSCRIPTION FACTOR"/>
    <property type="match status" value="1"/>
</dbReference>
<feature type="compositionally biased region" description="Low complexity" evidence="6">
    <location>
        <begin position="276"/>
        <end position="286"/>
    </location>
</feature>
<dbReference type="GO" id="GO:0000785">
    <property type="term" value="C:chromatin"/>
    <property type="evidence" value="ECO:0007669"/>
    <property type="project" value="TreeGrafter"/>
</dbReference>
<proteinExistence type="predicted"/>
<feature type="region of interest" description="Disordered" evidence="6">
    <location>
        <begin position="361"/>
        <end position="433"/>
    </location>
</feature>
<feature type="compositionally biased region" description="Basic and acidic residues" evidence="6">
    <location>
        <begin position="603"/>
        <end position="614"/>
    </location>
</feature>
<feature type="region of interest" description="Disordered" evidence="6">
    <location>
        <begin position="1"/>
        <end position="25"/>
    </location>
</feature>
<keyword evidence="2" id="KW-0805">Transcription regulation</keyword>
<evidence type="ECO:0000256" key="5">
    <source>
        <dbReference type="ARBA" id="ARBA00023242"/>
    </source>
</evidence>
<evidence type="ECO:0000259" key="7">
    <source>
        <dbReference type="PROSITE" id="PS50888"/>
    </source>
</evidence>
<feature type="compositionally biased region" description="Polar residues" evidence="6">
    <location>
        <begin position="578"/>
        <end position="592"/>
    </location>
</feature>
<dbReference type="GO" id="GO:0046983">
    <property type="term" value="F:protein dimerization activity"/>
    <property type="evidence" value="ECO:0007669"/>
    <property type="project" value="InterPro"/>
</dbReference>
<feature type="region of interest" description="Disordered" evidence="6">
    <location>
        <begin position="166"/>
        <end position="189"/>
    </location>
</feature>
<dbReference type="CDD" id="cd18943">
    <property type="entry name" value="bHLH_E-protein_E47-like"/>
    <property type="match status" value="1"/>
</dbReference>
<feature type="compositionally biased region" description="Polar residues" evidence="6">
    <location>
        <begin position="526"/>
        <end position="560"/>
    </location>
</feature>
<evidence type="ECO:0000256" key="4">
    <source>
        <dbReference type="ARBA" id="ARBA00023163"/>
    </source>
</evidence>
<evidence type="ECO:0000313" key="9">
    <source>
        <dbReference type="Proteomes" id="UP000321570"/>
    </source>
</evidence>
<evidence type="ECO:0000256" key="1">
    <source>
        <dbReference type="ARBA" id="ARBA00004123"/>
    </source>
</evidence>
<comment type="subcellular location">
    <subcellularLocation>
        <location evidence="1">Nucleus</location>
    </subcellularLocation>
</comment>
<sequence>MKITDMNHPSGTWNQDGSPAATDGFSIQTTSATNYQSLDSFLPSAIGSAISSPTSRMEFSRDQSAVNWPSGNLRDITNNSVRYSSTLPDGPNSNIVPPMQGSGTGDTEGYGKLPQLIPFSQMGTITKTTMEESRHYTTLTSSKPPTIDPIYYSAASGSTQTGAMMAGGAANPTNPPPSPFSSYQPPLGPSPSYQQGEFFQPGSHQQQHLQQSTASVVPSSMNYPVGHPPSIPPMNHTSVPGTTGNFTYSPDVYPSHLDYPSFSTTSNIYAPPPLQSFSSSSRSTTSGFNPSLGFSDSTQPNPVVKMDSPLTGRSMVSAATPHHQRFYGATSDATPLQHQQFMPTNQPTPHRAAASPNVAIAAPSSAGSGTAPRGPRRATGKRRNAASIPSCTSFTQGTDSEGGNSLDGREDETPEQRDARERNRRQANNARERVRVRDINDAFQELGKMCSQHLNLDRAQTKLNILQQAVVLISQLEQKVREKNVDPKQASLRTRVEQRADAHPVAAGVENSGMYTYGSTAAPNQTSDFSYSPYQQQHQDWIPTQGSSNYLNPLPTSAGGSNPPPTKRSRSSLMVGAQQPSTSHGTASGSSLRSEEGENYTTNDEHALEEREGC</sequence>
<accession>A0A564YVD9</accession>
<dbReference type="Proteomes" id="UP000321570">
    <property type="component" value="Unassembled WGS sequence"/>
</dbReference>
<dbReference type="GO" id="GO:0005634">
    <property type="term" value="C:nucleus"/>
    <property type="evidence" value="ECO:0007669"/>
    <property type="project" value="UniProtKB-SubCell"/>
</dbReference>
<keyword evidence="4" id="KW-0804">Transcription</keyword>
<feature type="region of interest" description="Disordered" evidence="6">
    <location>
        <begin position="526"/>
        <end position="614"/>
    </location>
</feature>
<evidence type="ECO:0000313" key="8">
    <source>
        <dbReference type="EMBL" id="VUZ50658.1"/>
    </source>
</evidence>
<evidence type="ECO:0000256" key="3">
    <source>
        <dbReference type="ARBA" id="ARBA00023125"/>
    </source>
</evidence>
<dbReference type="InterPro" id="IPR036638">
    <property type="entry name" value="HLH_DNA-bd_sf"/>
</dbReference>
<keyword evidence="5" id="KW-0539">Nucleus</keyword>
<keyword evidence="9" id="KW-1185">Reference proteome</keyword>
<feature type="domain" description="BHLH" evidence="7">
    <location>
        <begin position="423"/>
        <end position="476"/>
    </location>
</feature>
<dbReference type="PROSITE" id="PS50888">
    <property type="entry name" value="BHLH"/>
    <property type="match status" value="1"/>
</dbReference>
<dbReference type="GO" id="GO:0000981">
    <property type="term" value="F:DNA-binding transcription factor activity, RNA polymerase II-specific"/>
    <property type="evidence" value="ECO:0007669"/>
    <property type="project" value="TreeGrafter"/>
</dbReference>
<evidence type="ECO:0000256" key="2">
    <source>
        <dbReference type="ARBA" id="ARBA00023015"/>
    </source>
</evidence>
<dbReference type="Pfam" id="PF00010">
    <property type="entry name" value="HLH"/>
    <property type="match status" value="1"/>
</dbReference>
<dbReference type="InterPro" id="IPR051098">
    <property type="entry name" value="NeuroDiff_E-box_TFs"/>
</dbReference>
<protein>
    <recommendedName>
        <fullName evidence="7">BHLH domain-containing protein</fullName>
    </recommendedName>
</protein>
<name>A0A564YVD9_HYMDI</name>
<evidence type="ECO:0000256" key="6">
    <source>
        <dbReference type="SAM" id="MobiDB-lite"/>
    </source>
</evidence>
<dbReference type="GO" id="GO:0000978">
    <property type="term" value="F:RNA polymerase II cis-regulatory region sequence-specific DNA binding"/>
    <property type="evidence" value="ECO:0007669"/>
    <property type="project" value="TreeGrafter"/>
</dbReference>
<feature type="region of interest" description="Disordered" evidence="6">
    <location>
        <begin position="275"/>
        <end position="309"/>
    </location>
</feature>
<dbReference type="EMBL" id="CABIJS010000388">
    <property type="protein sequence ID" value="VUZ50658.1"/>
    <property type="molecule type" value="Genomic_DNA"/>
</dbReference>
<organism evidence="8 9">
    <name type="scientific">Hymenolepis diminuta</name>
    <name type="common">Rat tapeworm</name>
    <dbReference type="NCBI Taxonomy" id="6216"/>
    <lineage>
        <taxon>Eukaryota</taxon>
        <taxon>Metazoa</taxon>
        <taxon>Spiralia</taxon>
        <taxon>Lophotrochozoa</taxon>
        <taxon>Platyhelminthes</taxon>
        <taxon>Cestoda</taxon>
        <taxon>Eucestoda</taxon>
        <taxon>Cyclophyllidea</taxon>
        <taxon>Hymenolepididae</taxon>
        <taxon>Hymenolepis</taxon>
    </lineage>
</organism>
<reference evidence="8 9" key="1">
    <citation type="submission" date="2019-07" db="EMBL/GenBank/DDBJ databases">
        <authorList>
            <person name="Jastrzebski P J."/>
            <person name="Paukszto L."/>
            <person name="Jastrzebski P J."/>
        </authorList>
    </citation>
    <scope>NUCLEOTIDE SEQUENCE [LARGE SCALE GENOMIC DNA]</scope>
    <source>
        <strain evidence="8 9">WMS-il1</strain>
    </source>
</reference>
<feature type="compositionally biased region" description="Basic residues" evidence="6">
    <location>
        <begin position="374"/>
        <end position="384"/>
    </location>
</feature>
<dbReference type="Gene3D" id="4.10.280.10">
    <property type="entry name" value="Helix-loop-helix DNA-binding domain"/>
    <property type="match status" value="1"/>
</dbReference>
<dbReference type="GO" id="GO:0005667">
    <property type="term" value="C:transcription regulator complex"/>
    <property type="evidence" value="ECO:0007669"/>
    <property type="project" value="TreeGrafter"/>
</dbReference>
<dbReference type="InterPro" id="IPR011598">
    <property type="entry name" value="bHLH_dom"/>
</dbReference>
<feature type="compositionally biased region" description="Polar residues" evidence="6">
    <location>
        <begin position="7"/>
        <end position="17"/>
    </location>
</feature>
<dbReference type="SUPFAM" id="SSF47459">
    <property type="entry name" value="HLH, helix-loop-helix DNA-binding domain"/>
    <property type="match status" value="1"/>
</dbReference>
<dbReference type="PANTHER" id="PTHR11793:SF13">
    <property type="entry name" value="PROTEIN DAUGHTERLESS"/>
    <property type="match status" value="1"/>
</dbReference>
<feature type="compositionally biased region" description="Polar residues" evidence="6">
    <location>
        <begin position="287"/>
        <end position="301"/>
    </location>
</feature>
<feature type="compositionally biased region" description="Low complexity" evidence="6">
    <location>
        <begin position="361"/>
        <end position="373"/>
    </location>
</feature>
<dbReference type="SMART" id="SM00353">
    <property type="entry name" value="HLH"/>
    <property type="match status" value="1"/>
</dbReference>
<feature type="compositionally biased region" description="Polar residues" evidence="6">
    <location>
        <begin position="387"/>
        <end position="403"/>
    </location>
</feature>
<keyword evidence="3" id="KW-0238">DNA-binding</keyword>
<dbReference type="AlphaFoldDB" id="A0A564YVD9"/>